<dbReference type="STRING" id="86049.A0A1C1CS20"/>
<evidence type="ECO:0000313" key="2">
    <source>
        <dbReference type="EMBL" id="OCT51297.1"/>
    </source>
</evidence>
<proteinExistence type="predicted"/>
<keyword evidence="3" id="KW-1185">Reference proteome</keyword>
<dbReference type="VEuPathDB" id="FungiDB:CLCR_08809"/>
<dbReference type="eggNOG" id="ENOG502SNNV">
    <property type="taxonomic scope" value="Eukaryota"/>
</dbReference>
<protein>
    <recommendedName>
        <fullName evidence="4">Fungal specific transcription factor</fullName>
    </recommendedName>
</protein>
<dbReference type="OrthoDB" id="3858188at2759"/>
<comment type="caution">
    <text evidence="2">The sequence shown here is derived from an EMBL/GenBank/DDBJ whole genome shotgun (WGS) entry which is preliminary data.</text>
</comment>
<dbReference type="EMBL" id="LGRB01000009">
    <property type="protein sequence ID" value="OCT51297.1"/>
    <property type="molecule type" value="Genomic_DNA"/>
</dbReference>
<dbReference type="AlphaFoldDB" id="A0A1C1CS20"/>
<organism evidence="2 3">
    <name type="scientific">Cladophialophora carrionii</name>
    <dbReference type="NCBI Taxonomy" id="86049"/>
    <lineage>
        <taxon>Eukaryota</taxon>
        <taxon>Fungi</taxon>
        <taxon>Dikarya</taxon>
        <taxon>Ascomycota</taxon>
        <taxon>Pezizomycotina</taxon>
        <taxon>Eurotiomycetes</taxon>
        <taxon>Chaetothyriomycetidae</taxon>
        <taxon>Chaetothyriales</taxon>
        <taxon>Herpotrichiellaceae</taxon>
        <taxon>Cladophialophora</taxon>
    </lineage>
</organism>
<sequence length="352" mass="39486">MQNRDLSASRWASPEVRRERQSQPSPWASRAASPHHQDPSTSKPWPQQVTAVTTAPAAKPLSSAQRQYIARHNDLHRFRRLFRRLAWKANSLTHWSHRALNLAQEHQARLPEYQRVDSDGDPPGHAQGRHVDGPRATLGTYDMVIDPVEAERQFKIDFYEFYALLERGLVCLLGVWGVVITASAGVAPASQAAANGSIIGDSLSFHGSAHRFHANVISALEHPSNPLHATLGRGPVREYIGIAKEFRNKWKDVESRPEESFSGHERAEEEWDPGKMRRYEKVLRDLKLEELLGCVLSGLAEAGRLAEGEIERLERLLGSQGRGAISDIDLDMQDAPFETMAEQGGFDHEMEF</sequence>
<name>A0A1C1CS20_9EURO</name>
<evidence type="ECO:0000256" key="1">
    <source>
        <dbReference type="SAM" id="MobiDB-lite"/>
    </source>
</evidence>
<evidence type="ECO:0000313" key="3">
    <source>
        <dbReference type="Proteomes" id="UP000094526"/>
    </source>
</evidence>
<dbReference type="Proteomes" id="UP000094526">
    <property type="component" value="Unassembled WGS sequence"/>
</dbReference>
<gene>
    <name evidence="2" type="ORF">CLCR_08809</name>
</gene>
<accession>A0A1C1CS20</accession>
<feature type="region of interest" description="Disordered" evidence="1">
    <location>
        <begin position="1"/>
        <end position="48"/>
    </location>
</feature>
<dbReference type="VEuPathDB" id="FungiDB:G647_06787"/>
<evidence type="ECO:0008006" key="4">
    <source>
        <dbReference type="Google" id="ProtNLM"/>
    </source>
</evidence>
<reference evidence="3" key="1">
    <citation type="submission" date="2015-07" db="EMBL/GenBank/DDBJ databases">
        <authorList>
            <person name="Teixeira M.M."/>
            <person name="Souza R.C."/>
            <person name="Almeida L.G."/>
            <person name="Vicente V.A."/>
            <person name="de Hoog S."/>
            <person name="Bocca A.L."/>
            <person name="de Almeida S.R."/>
            <person name="Vasconcelos A.T."/>
            <person name="Felipe M.S."/>
        </authorList>
    </citation>
    <scope>NUCLEOTIDE SEQUENCE [LARGE SCALE GENOMIC DNA]</scope>
    <source>
        <strain evidence="3">KSF</strain>
    </source>
</reference>